<name>A0A835ME66_9MAGN</name>
<evidence type="ECO:0000313" key="1">
    <source>
        <dbReference type="EMBL" id="KAF9626422.1"/>
    </source>
</evidence>
<proteinExistence type="predicted"/>
<sequence>MDNEPLCFDLNRYHEDVEGDAMEDVEFQRENEGDENDEVTQETLNKPEVGMTFDTVDDILEYYRKYGNEKGFSVKIRSSRKDDNGVTRYITLMCCREGKARSKELAIESEDATQMAMGWIESFINELKNNAGKNANSQLTSSTRRAIDCNSKGSVTFLDPLSDDENASQLPHGLEGISSHFSSLHEKEIESHIPHCSQNVSSCLDANHDQLSIQFDASRGIPSQFAVSHNDFPMPSSMINQNYVEAHDYTFWKGFLNEMNNDPNL</sequence>
<organism evidence="1 2">
    <name type="scientific">Coptis chinensis</name>
    <dbReference type="NCBI Taxonomy" id="261450"/>
    <lineage>
        <taxon>Eukaryota</taxon>
        <taxon>Viridiplantae</taxon>
        <taxon>Streptophyta</taxon>
        <taxon>Embryophyta</taxon>
        <taxon>Tracheophyta</taxon>
        <taxon>Spermatophyta</taxon>
        <taxon>Magnoliopsida</taxon>
        <taxon>Ranunculales</taxon>
        <taxon>Ranunculaceae</taxon>
        <taxon>Coptidoideae</taxon>
        <taxon>Coptis</taxon>
    </lineage>
</organism>
<keyword evidence="2" id="KW-1185">Reference proteome</keyword>
<reference evidence="1 2" key="1">
    <citation type="submission" date="2020-10" db="EMBL/GenBank/DDBJ databases">
        <title>The Coptis chinensis genome and diversification of protoberbering-type alkaloids.</title>
        <authorList>
            <person name="Wang B."/>
            <person name="Shu S."/>
            <person name="Song C."/>
            <person name="Liu Y."/>
        </authorList>
    </citation>
    <scope>NUCLEOTIDE SEQUENCE [LARGE SCALE GENOMIC DNA]</scope>
    <source>
        <strain evidence="1">HL-2020</strain>
        <tissue evidence="1">Leaf</tissue>
    </source>
</reference>
<accession>A0A835ME66</accession>
<dbReference type="EMBL" id="JADFTS010000001">
    <property type="protein sequence ID" value="KAF9626422.1"/>
    <property type="molecule type" value="Genomic_DNA"/>
</dbReference>
<dbReference type="Proteomes" id="UP000631114">
    <property type="component" value="Unassembled WGS sequence"/>
</dbReference>
<dbReference type="PANTHER" id="PTHR46328:SF35">
    <property type="entry name" value="PROTEIN FAR1-RELATED SEQUENCE 5-LIKE"/>
    <property type="match status" value="1"/>
</dbReference>
<dbReference type="PANTHER" id="PTHR46328">
    <property type="entry name" value="FAR-RED IMPAIRED RESPONSIVE (FAR1) FAMILY PROTEIN-RELATED"/>
    <property type="match status" value="1"/>
</dbReference>
<gene>
    <name evidence="1" type="ORF">IFM89_033241</name>
</gene>
<evidence type="ECO:0000313" key="2">
    <source>
        <dbReference type="Proteomes" id="UP000631114"/>
    </source>
</evidence>
<comment type="caution">
    <text evidence="1">The sequence shown here is derived from an EMBL/GenBank/DDBJ whole genome shotgun (WGS) entry which is preliminary data.</text>
</comment>
<protein>
    <recommendedName>
        <fullName evidence="3">Protein FAR1-RELATED SEQUENCE</fullName>
    </recommendedName>
</protein>
<dbReference type="OrthoDB" id="747268at2759"/>
<dbReference type="AlphaFoldDB" id="A0A835ME66"/>
<evidence type="ECO:0008006" key="3">
    <source>
        <dbReference type="Google" id="ProtNLM"/>
    </source>
</evidence>